<dbReference type="AlphaFoldDB" id="A0A8J5NV88"/>
<feature type="region of interest" description="Disordered" evidence="1">
    <location>
        <begin position="141"/>
        <end position="168"/>
    </location>
</feature>
<dbReference type="EMBL" id="JAELUQ010000006">
    <property type="protein sequence ID" value="KAG7412615.1"/>
    <property type="molecule type" value="Genomic_DNA"/>
</dbReference>
<sequence length="269" mass="30631">MERRFYSECFDQGLAAYFSHQVDPDLLQVGFAENEASPAVKAEPSSSDTMAAPGSPRSPYLYDIPPFSPSHVPPQSNIDEAGVSSPENEANPVVKPEPSPREAGQDVIEAPGSPRSPSLYDIPPFFAAHVITPAQLAPEEMERPIPSRQPSPRTSPQRNTLGGRINGRGIRRNLQFFINRGNQRRAISQAQLLRRHRMQEQQFEQREHQRHVDELQRQHEQRLRDDDNVGCNSMPVSRKRRYHGAPRYVERFSVRDEEERGRLSPYDLC</sequence>
<feature type="compositionally biased region" description="Basic and acidic residues" evidence="1">
    <location>
        <begin position="203"/>
        <end position="227"/>
    </location>
</feature>
<dbReference type="Proteomes" id="UP000694050">
    <property type="component" value="Unassembled WGS sequence"/>
</dbReference>
<reference evidence="2" key="1">
    <citation type="submission" date="2021-04" db="EMBL/GenBank/DDBJ databases">
        <title>First draft genome resource for Brassicaceae pathogens Fusarium oxysporum f. sp. raphani and Fusarium oxysporum f. sp. rapae.</title>
        <authorList>
            <person name="Asai S."/>
        </authorList>
    </citation>
    <scope>NUCLEOTIDE SEQUENCE</scope>
    <source>
        <strain evidence="2">Tf1208</strain>
    </source>
</reference>
<feature type="compositionally biased region" description="Low complexity" evidence="1">
    <location>
        <begin position="146"/>
        <end position="158"/>
    </location>
</feature>
<evidence type="ECO:0000313" key="2">
    <source>
        <dbReference type="EMBL" id="KAG7412615.1"/>
    </source>
</evidence>
<feature type="region of interest" description="Disordered" evidence="1">
    <location>
        <begin position="36"/>
        <end position="116"/>
    </location>
</feature>
<organism evidence="2 3">
    <name type="scientific">Fusarium oxysporum f. sp. rapae</name>
    <dbReference type="NCBI Taxonomy" id="485398"/>
    <lineage>
        <taxon>Eukaryota</taxon>
        <taxon>Fungi</taxon>
        <taxon>Dikarya</taxon>
        <taxon>Ascomycota</taxon>
        <taxon>Pezizomycotina</taxon>
        <taxon>Sordariomycetes</taxon>
        <taxon>Hypocreomycetidae</taxon>
        <taxon>Hypocreales</taxon>
        <taxon>Nectriaceae</taxon>
        <taxon>Fusarium</taxon>
        <taxon>Fusarium oxysporum species complex</taxon>
    </lineage>
</organism>
<evidence type="ECO:0000256" key="1">
    <source>
        <dbReference type="SAM" id="MobiDB-lite"/>
    </source>
</evidence>
<feature type="region of interest" description="Disordered" evidence="1">
    <location>
        <begin position="198"/>
        <end position="237"/>
    </location>
</feature>
<accession>A0A8J5NV88</accession>
<name>A0A8J5NV88_FUSOX</name>
<gene>
    <name evidence="2" type="ORF">Forpe1208_v008483</name>
</gene>
<evidence type="ECO:0000313" key="3">
    <source>
        <dbReference type="Proteomes" id="UP000694050"/>
    </source>
</evidence>
<comment type="caution">
    <text evidence="2">The sequence shown here is derived from an EMBL/GenBank/DDBJ whole genome shotgun (WGS) entry which is preliminary data.</text>
</comment>
<protein>
    <submittedName>
        <fullName evidence="2">Uncharacterized protein</fullName>
    </submittedName>
</protein>
<proteinExistence type="predicted"/>